<dbReference type="Pfam" id="PF15799">
    <property type="entry name" value="CCD48"/>
    <property type="match status" value="1"/>
</dbReference>
<dbReference type="InterPro" id="IPR031601">
    <property type="entry name" value="CCD48"/>
</dbReference>
<sequence length="243" mass="28245">MPPTPETCQTCPKLRLPGYRKTEQQAGNARRQGQRCSLDNRQDRRSPTGRSETTPDNGEEQLFRSVEGQAASDEEEDKWTGEQQRQLDEVKRIFTRLSCCGDRCDGKAVKKLLSHFGGSWRGEESWRSGGEEEERSEERRRGGEEDERRRAVIELLEKMTRLDLQLEQKESQAQQAETDMDQNVLQMNDSLVQEIRQKAEEAQRLQTELQMLETERVHLSLVEEKLVDCEISVSPDKSWRRSY</sequence>
<feature type="region of interest" description="Disordered" evidence="2">
    <location>
        <begin position="1"/>
        <end position="86"/>
    </location>
</feature>
<keyword evidence="1" id="KW-0175">Coiled coil</keyword>
<feature type="region of interest" description="Disordered" evidence="2">
    <location>
        <begin position="120"/>
        <end position="147"/>
    </location>
</feature>
<comment type="caution">
    <text evidence="3">The sequence shown here is derived from an EMBL/GenBank/DDBJ whole genome shotgun (WGS) entry which is preliminary data.</text>
</comment>
<dbReference type="Proteomes" id="UP001557470">
    <property type="component" value="Unassembled WGS sequence"/>
</dbReference>
<feature type="compositionally biased region" description="Polar residues" evidence="2">
    <location>
        <begin position="1"/>
        <end position="10"/>
    </location>
</feature>
<feature type="coiled-coil region" evidence="1">
    <location>
        <begin position="152"/>
        <end position="215"/>
    </location>
</feature>
<proteinExistence type="predicted"/>
<dbReference type="EMBL" id="JAGEUA010000002">
    <property type="protein sequence ID" value="KAL1007867.1"/>
    <property type="molecule type" value="Genomic_DNA"/>
</dbReference>
<evidence type="ECO:0000313" key="4">
    <source>
        <dbReference type="Proteomes" id="UP001557470"/>
    </source>
</evidence>
<accession>A0ABD0XJ13</accession>
<reference evidence="3 4" key="1">
    <citation type="submission" date="2024-06" db="EMBL/GenBank/DDBJ databases">
        <authorList>
            <person name="Pan Q."/>
            <person name="Wen M."/>
            <person name="Jouanno E."/>
            <person name="Zahm M."/>
            <person name="Klopp C."/>
            <person name="Cabau C."/>
            <person name="Louis A."/>
            <person name="Berthelot C."/>
            <person name="Parey E."/>
            <person name="Roest Crollius H."/>
            <person name="Montfort J."/>
            <person name="Robinson-Rechavi M."/>
            <person name="Bouchez O."/>
            <person name="Lampietro C."/>
            <person name="Lopez Roques C."/>
            <person name="Donnadieu C."/>
            <person name="Postlethwait J."/>
            <person name="Bobe J."/>
            <person name="Verreycken H."/>
            <person name="Guiguen Y."/>
        </authorList>
    </citation>
    <scope>NUCLEOTIDE SEQUENCE [LARGE SCALE GENOMIC DNA]</scope>
    <source>
        <strain evidence="3">Up_M1</strain>
        <tissue evidence="3">Testis</tissue>
    </source>
</reference>
<evidence type="ECO:0000256" key="2">
    <source>
        <dbReference type="SAM" id="MobiDB-lite"/>
    </source>
</evidence>
<dbReference type="AlphaFoldDB" id="A0ABD0XJ13"/>
<organism evidence="3 4">
    <name type="scientific">Umbra pygmaea</name>
    <name type="common">Eastern mudminnow</name>
    <dbReference type="NCBI Taxonomy" id="75934"/>
    <lineage>
        <taxon>Eukaryota</taxon>
        <taxon>Metazoa</taxon>
        <taxon>Chordata</taxon>
        <taxon>Craniata</taxon>
        <taxon>Vertebrata</taxon>
        <taxon>Euteleostomi</taxon>
        <taxon>Actinopterygii</taxon>
        <taxon>Neopterygii</taxon>
        <taxon>Teleostei</taxon>
        <taxon>Protacanthopterygii</taxon>
        <taxon>Esociformes</taxon>
        <taxon>Umbridae</taxon>
        <taxon>Umbra</taxon>
    </lineage>
</organism>
<gene>
    <name evidence="3" type="ORF">UPYG_G00092740</name>
</gene>
<name>A0ABD0XJ13_UMBPY</name>
<evidence type="ECO:0000313" key="3">
    <source>
        <dbReference type="EMBL" id="KAL1007867.1"/>
    </source>
</evidence>
<protein>
    <submittedName>
        <fullName evidence="3">Uncharacterized protein</fullName>
    </submittedName>
</protein>
<feature type="compositionally biased region" description="Basic and acidic residues" evidence="2">
    <location>
        <begin position="121"/>
        <end position="147"/>
    </location>
</feature>
<evidence type="ECO:0000256" key="1">
    <source>
        <dbReference type="SAM" id="Coils"/>
    </source>
</evidence>
<feature type="compositionally biased region" description="Low complexity" evidence="2">
    <location>
        <begin position="24"/>
        <end position="35"/>
    </location>
</feature>
<keyword evidence="4" id="KW-1185">Reference proteome</keyword>